<keyword evidence="1" id="KW-0732">Signal</keyword>
<dbReference type="EMBL" id="JAVYJV010000008">
    <property type="protein sequence ID" value="KAK4364707.1"/>
    <property type="molecule type" value="Genomic_DNA"/>
</dbReference>
<sequence length="79" mass="9145">MVFKLRPFCTLLLILVSTFSSSVHSSSVVHVKQGTRHVHGVHQRWQKETWMNHGSNRGPRKHLVNPTINHRFDIPELPV</sequence>
<feature type="signal peptide" evidence="1">
    <location>
        <begin position="1"/>
        <end position="25"/>
    </location>
</feature>
<accession>A0AAE1S7T7</accession>
<gene>
    <name evidence="2" type="ORF">RND71_016065</name>
</gene>
<feature type="chain" id="PRO_5041974084" evidence="1">
    <location>
        <begin position="26"/>
        <end position="79"/>
    </location>
</feature>
<protein>
    <submittedName>
        <fullName evidence="2">Uncharacterized protein</fullName>
    </submittedName>
</protein>
<evidence type="ECO:0000313" key="3">
    <source>
        <dbReference type="Proteomes" id="UP001291623"/>
    </source>
</evidence>
<organism evidence="2 3">
    <name type="scientific">Anisodus tanguticus</name>
    <dbReference type="NCBI Taxonomy" id="243964"/>
    <lineage>
        <taxon>Eukaryota</taxon>
        <taxon>Viridiplantae</taxon>
        <taxon>Streptophyta</taxon>
        <taxon>Embryophyta</taxon>
        <taxon>Tracheophyta</taxon>
        <taxon>Spermatophyta</taxon>
        <taxon>Magnoliopsida</taxon>
        <taxon>eudicotyledons</taxon>
        <taxon>Gunneridae</taxon>
        <taxon>Pentapetalae</taxon>
        <taxon>asterids</taxon>
        <taxon>lamiids</taxon>
        <taxon>Solanales</taxon>
        <taxon>Solanaceae</taxon>
        <taxon>Solanoideae</taxon>
        <taxon>Hyoscyameae</taxon>
        <taxon>Anisodus</taxon>
    </lineage>
</organism>
<evidence type="ECO:0000256" key="1">
    <source>
        <dbReference type="SAM" id="SignalP"/>
    </source>
</evidence>
<name>A0AAE1S7T7_9SOLA</name>
<dbReference type="Proteomes" id="UP001291623">
    <property type="component" value="Unassembled WGS sequence"/>
</dbReference>
<proteinExistence type="predicted"/>
<comment type="caution">
    <text evidence="2">The sequence shown here is derived from an EMBL/GenBank/DDBJ whole genome shotgun (WGS) entry which is preliminary data.</text>
</comment>
<reference evidence="2" key="1">
    <citation type="submission" date="2023-12" db="EMBL/GenBank/DDBJ databases">
        <title>Genome assembly of Anisodus tanguticus.</title>
        <authorList>
            <person name="Wang Y.-J."/>
        </authorList>
    </citation>
    <scope>NUCLEOTIDE SEQUENCE</scope>
    <source>
        <strain evidence="2">KB-2021</strain>
        <tissue evidence="2">Leaf</tissue>
    </source>
</reference>
<keyword evidence="3" id="KW-1185">Reference proteome</keyword>
<evidence type="ECO:0000313" key="2">
    <source>
        <dbReference type="EMBL" id="KAK4364707.1"/>
    </source>
</evidence>
<dbReference type="AlphaFoldDB" id="A0AAE1S7T7"/>